<dbReference type="RefSeq" id="WP_280875056.1">
    <property type="nucleotide sequence ID" value="NZ_JARXVH010000002.1"/>
</dbReference>
<evidence type="ECO:0000313" key="4">
    <source>
        <dbReference type="Proteomes" id="UP001160499"/>
    </source>
</evidence>
<feature type="chain" id="PRO_5046626715" description="WWE domain-containing protein" evidence="1">
    <location>
        <begin position="33"/>
        <end position="129"/>
    </location>
</feature>
<name>A0ABT6LCJ7_9ACTN</name>
<reference evidence="3 4" key="1">
    <citation type="submission" date="2023-04" db="EMBL/GenBank/DDBJ databases">
        <title>Forest soil microbial communities from Buena Vista Peninsula, Colon Province, Panama.</title>
        <authorList>
            <person name="Bouskill N."/>
        </authorList>
    </citation>
    <scope>NUCLEOTIDE SEQUENCE [LARGE SCALE GENOMIC DNA]</scope>
    <source>
        <strain evidence="3 4">GGS1</strain>
    </source>
</reference>
<dbReference type="InterPro" id="IPR004170">
    <property type="entry name" value="WWE_dom"/>
</dbReference>
<accession>A0ABT6LCJ7</accession>
<dbReference type="EMBL" id="JARXVH010000002">
    <property type="protein sequence ID" value="MDH6214003.1"/>
    <property type="molecule type" value="Genomic_DNA"/>
</dbReference>
<feature type="signal peptide" evidence="1">
    <location>
        <begin position="1"/>
        <end position="32"/>
    </location>
</feature>
<organism evidence="3 4">
    <name type="scientific">Streptomyces pseudovenezuelae</name>
    <dbReference type="NCBI Taxonomy" id="67350"/>
    <lineage>
        <taxon>Bacteria</taxon>
        <taxon>Bacillati</taxon>
        <taxon>Actinomycetota</taxon>
        <taxon>Actinomycetes</taxon>
        <taxon>Kitasatosporales</taxon>
        <taxon>Streptomycetaceae</taxon>
        <taxon>Streptomyces</taxon>
        <taxon>Streptomyces aurantiacus group</taxon>
    </lineage>
</organism>
<evidence type="ECO:0000259" key="2">
    <source>
        <dbReference type="PROSITE" id="PS50918"/>
    </source>
</evidence>
<dbReference type="PROSITE" id="PS50918">
    <property type="entry name" value="WWE"/>
    <property type="match status" value="1"/>
</dbReference>
<evidence type="ECO:0000256" key="1">
    <source>
        <dbReference type="SAM" id="SignalP"/>
    </source>
</evidence>
<proteinExistence type="predicted"/>
<keyword evidence="4" id="KW-1185">Reference proteome</keyword>
<protein>
    <recommendedName>
        <fullName evidence="2">WWE domain-containing protein</fullName>
    </recommendedName>
</protein>
<keyword evidence="1" id="KW-0732">Signal</keyword>
<evidence type="ECO:0000313" key="3">
    <source>
        <dbReference type="EMBL" id="MDH6214003.1"/>
    </source>
</evidence>
<dbReference type="Proteomes" id="UP001160499">
    <property type="component" value="Unassembled WGS sequence"/>
</dbReference>
<feature type="domain" description="WWE" evidence="2">
    <location>
        <begin position="85"/>
        <end position="129"/>
    </location>
</feature>
<comment type="caution">
    <text evidence="3">The sequence shown here is derived from an EMBL/GenBank/DDBJ whole genome shotgun (WGS) entry which is preliminary data.</text>
</comment>
<gene>
    <name evidence="3" type="ORF">M2283_001286</name>
</gene>
<sequence length="129" mass="13901">MHRSATRKTLTLALTASAAAALVALPTSSAQAASNCWATGIDAWGHHAFTCNNVQGANVYELVDGGTHIIDHLRTNPSWFACRADFTDRPNGSSVHPYRWLWTQGDDNGTWGWVSDGDVASETNTVEPC</sequence>